<feature type="domain" description="DUF4771" evidence="2">
    <location>
        <begin position="444"/>
        <end position="597"/>
    </location>
</feature>
<dbReference type="PANTHER" id="PTHR41967:SF6">
    <property type="entry name" value="FI19406P1-RELATED"/>
    <property type="match status" value="1"/>
</dbReference>
<evidence type="ECO:0000313" key="4">
    <source>
        <dbReference type="Proteomes" id="UP000183832"/>
    </source>
</evidence>
<dbReference type="PANTHER" id="PTHR41967">
    <property type="entry name" value="FI19406P1-RELATED"/>
    <property type="match status" value="1"/>
</dbReference>
<reference evidence="3 4" key="1">
    <citation type="submission" date="2015-04" db="EMBL/GenBank/DDBJ databases">
        <authorList>
            <person name="Syromyatnikov M.Y."/>
            <person name="Popov V.N."/>
        </authorList>
    </citation>
    <scope>NUCLEOTIDE SEQUENCE [LARGE SCALE GENOMIC DNA]</scope>
</reference>
<gene>
    <name evidence="3" type="ORF">CLUMA_CG004243</name>
</gene>
<evidence type="ECO:0000259" key="2">
    <source>
        <dbReference type="Pfam" id="PF15995"/>
    </source>
</evidence>
<protein>
    <submittedName>
        <fullName evidence="3">CLUMA_CG004243, isoform A</fullName>
    </submittedName>
</protein>
<accession>A0A1J1HRD9</accession>
<name>A0A1J1HRD9_9DIPT</name>
<dbReference type="InterPro" id="IPR031936">
    <property type="entry name" value="DUF4771"/>
</dbReference>
<proteinExistence type="predicted"/>
<dbReference type="EMBL" id="CVRI01000020">
    <property type="protein sequence ID" value="CRK90539.1"/>
    <property type="molecule type" value="Genomic_DNA"/>
</dbReference>
<keyword evidence="4" id="KW-1185">Reference proteome</keyword>
<sequence length="608" mass="71386">MTRQCGPGWFQELSQRQINASNTLLSALNSDTKEEMLKCCRDSLQIIGLNPLPSKLQLLKGINYSRGNDLAFLRNLYDSVYNICTDGKSKVFPYNQRLLLSCICHLDMMTTLRELDRILPKSCNKKVKTEKIKKCCRRRFDTPYDEPVPKPKLQPQRIIFKQPRRFEAKFEIYKKYKDPSYVIPNEANRWFANESCSSIESKHIAKSVVCEAIEKVFKENVDKESQAKNLCAEHKNKISSFHQLLTKLLSRSDSERLEDILDDYEDDFERGIIYGVRLELLKAENELREVEDERESRIMFEAMVRKIVENAADLQFLHLCQNCEKCAIETCEVREINGSCLTNETSNESIKNEIKFFHRPTVVKPFEFDYEKILTTSFLNDCGPIKNSINSALEVDKHLTIDNAISKCVQDLWESELNSWNEKCRLENEEKSQRVVADCDKIGKNKKKIYDLLREGLALMKKNPKFVLASFPDVHRLPILREWILQRFGIRYDDKENEMRWIKNKDQRGKLELSGLVPKVDVPSYKFFGIKHSSVPLSLAIEKKKKRDEWIEYNNRKLAQNSIERNRLYWTTLEPFMCNTEAMRRIFYAYAASNEHEFQKIVMNKEFI</sequence>
<dbReference type="Pfam" id="PF15995">
    <property type="entry name" value="DUF4771"/>
    <property type="match status" value="1"/>
</dbReference>
<feature type="domain" description="DUF4770" evidence="1">
    <location>
        <begin position="45"/>
        <end position="139"/>
    </location>
</feature>
<evidence type="ECO:0000259" key="1">
    <source>
        <dbReference type="Pfam" id="PF15994"/>
    </source>
</evidence>
<dbReference type="Proteomes" id="UP000183832">
    <property type="component" value="Unassembled WGS sequence"/>
</dbReference>
<organism evidence="3 4">
    <name type="scientific">Clunio marinus</name>
    <dbReference type="NCBI Taxonomy" id="568069"/>
    <lineage>
        <taxon>Eukaryota</taxon>
        <taxon>Metazoa</taxon>
        <taxon>Ecdysozoa</taxon>
        <taxon>Arthropoda</taxon>
        <taxon>Hexapoda</taxon>
        <taxon>Insecta</taxon>
        <taxon>Pterygota</taxon>
        <taxon>Neoptera</taxon>
        <taxon>Endopterygota</taxon>
        <taxon>Diptera</taxon>
        <taxon>Nematocera</taxon>
        <taxon>Chironomoidea</taxon>
        <taxon>Chironomidae</taxon>
        <taxon>Clunio</taxon>
    </lineage>
</organism>
<dbReference type="OrthoDB" id="6613664at2759"/>
<dbReference type="InterPro" id="IPR031935">
    <property type="entry name" value="DUF4770"/>
</dbReference>
<dbReference type="Pfam" id="PF15994">
    <property type="entry name" value="DUF4770"/>
    <property type="match status" value="1"/>
</dbReference>
<evidence type="ECO:0000313" key="3">
    <source>
        <dbReference type="EMBL" id="CRK90539.1"/>
    </source>
</evidence>
<dbReference type="AlphaFoldDB" id="A0A1J1HRD9"/>